<sequence length="324" mass="35716">MKSPIRVVISGAAGQIAYNAIFRLLSGDVFGLDQPIHLVMLEVEPALKFLSGVDMEITDCAFPCLAGRTSTCDQLVAFKDADYVILFGAIPRGPGMERKDLLEKNKSIFEAQGKAMQEVAKPETRVLVVGNPANTNALILKKYATKLLPGHVTAMSRLDHNRCIGQLAQKFNVTPGQIRNVFILGNHSGTMVPVLCHAELDHKKIIDQIDKEWMKENMQIVRQRGTKVIEARGKSSAASAAEAALDHMHDWYMGTPEGEIVSCSLAAPKDNKYGVPEGIVFSFPCISKNGEWVIQPLDVCEVLKEEIEKTIKDLLDEKKLAFNE</sequence>
<dbReference type="FunFam" id="3.90.110.10:FF:000002">
    <property type="entry name" value="Malate dehydrogenase"/>
    <property type="match status" value="1"/>
</dbReference>
<dbReference type="Gene3D" id="3.90.110.10">
    <property type="entry name" value="Lactate dehydrogenase/glycoside hydrolase, family 4, C-terminal"/>
    <property type="match status" value="1"/>
</dbReference>
<reference evidence="12" key="1">
    <citation type="submission" date="2023-06" db="EMBL/GenBank/DDBJ databases">
        <authorList>
            <person name="Kurt Z."/>
        </authorList>
    </citation>
    <scope>NUCLEOTIDE SEQUENCE</scope>
</reference>
<evidence type="ECO:0000256" key="2">
    <source>
        <dbReference type="ARBA" id="ARBA00012995"/>
    </source>
</evidence>
<dbReference type="PIRSF" id="PIRSF000102">
    <property type="entry name" value="Lac_mal_DH"/>
    <property type="match status" value="1"/>
</dbReference>
<feature type="domain" description="Lactate/malate dehydrogenase N-terminal" evidence="10">
    <location>
        <begin position="6"/>
        <end position="145"/>
    </location>
</feature>
<feature type="binding site" evidence="7">
    <location>
        <begin position="129"/>
        <end position="131"/>
    </location>
    <ligand>
        <name>NAD(+)</name>
        <dbReference type="ChEBI" id="CHEBI:57540"/>
    </ligand>
</feature>
<evidence type="ECO:0000259" key="10">
    <source>
        <dbReference type="Pfam" id="PF00056"/>
    </source>
</evidence>
<evidence type="ECO:0000256" key="6">
    <source>
        <dbReference type="PIRSR" id="PIRSR000102-2"/>
    </source>
</evidence>
<feature type="active site" description="Proton acceptor" evidence="5">
    <location>
        <position position="187"/>
    </location>
</feature>
<dbReference type="NCBIfam" id="TIGR01759">
    <property type="entry name" value="MalateDH-SF1"/>
    <property type="match status" value="1"/>
</dbReference>
<evidence type="ECO:0000256" key="3">
    <source>
        <dbReference type="ARBA" id="ARBA00023002"/>
    </source>
</evidence>
<dbReference type="FunFam" id="3.40.50.720:FF:000010">
    <property type="entry name" value="Malate dehydrogenase"/>
    <property type="match status" value="1"/>
</dbReference>
<dbReference type="EC" id="1.1.1.37" evidence="2"/>
<dbReference type="GO" id="GO:0006108">
    <property type="term" value="P:malate metabolic process"/>
    <property type="evidence" value="ECO:0007669"/>
    <property type="project" value="InterPro"/>
</dbReference>
<accession>A0AA86UPJ2</accession>
<protein>
    <recommendedName>
        <fullName evidence="2">malate dehydrogenase</fullName>
        <ecNumber evidence="2">1.1.1.37</ecNumber>
    </recommendedName>
</protein>
<gene>
    <name evidence="13" type="ORF">HINF_LOCUS31543</name>
    <name evidence="12" type="ORF">HINF_LOCUS47041</name>
</gene>
<dbReference type="PANTHER" id="PTHR23382">
    <property type="entry name" value="MALATE DEHYDROGENASE"/>
    <property type="match status" value="1"/>
</dbReference>
<dbReference type="InterPro" id="IPR015955">
    <property type="entry name" value="Lactate_DH/Glyco_Ohase_4_C"/>
</dbReference>
<dbReference type="Pfam" id="PF00056">
    <property type="entry name" value="Ldh_1_N"/>
    <property type="match status" value="1"/>
</dbReference>
<feature type="binding site" evidence="7">
    <location>
        <position position="105"/>
    </location>
    <ligand>
        <name>NAD(+)</name>
        <dbReference type="ChEBI" id="CHEBI:57540"/>
    </ligand>
</feature>
<dbReference type="InterPro" id="IPR010945">
    <property type="entry name" value="Malate_DH_type2"/>
</dbReference>
<comment type="caution">
    <text evidence="12">The sequence shown here is derived from an EMBL/GenBank/DDBJ whole genome shotgun (WGS) entry which is preliminary data.</text>
</comment>
<dbReference type="Proteomes" id="UP001642409">
    <property type="component" value="Unassembled WGS sequence"/>
</dbReference>
<dbReference type="InterPro" id="IPR001557">
    <property type="entry name" value="L-lactate/malate_DH"/>
</dbReference>
<dbReference type="GO" id="GO:0030060">
    <property type="term" value="F:L-malate dehydrogenase (NAD+) activity"/>
    <property type="evidence" value="ECO:0007669"/>
    <property type="project" value="UniProtKB-EC"/>
</dbReference>
<organism evidence="12">
    <name type="scientific">Hexamita inflata</name>
    <dbReference type="NCBI Taxonomy" id="28002"/>
    <lineage>
        <taxon>Eukaryota</taxon>
        <taxon>Metamonada</taxon>
        <taxon>Diplomonadida</taxon>
        <taxon>Hexamitidae</taxon>
        <taxon>Hexamitinae</taxon>
        <taxon>Hexamita</taxon>
    </lineage>
</organism>
<evidence type="ECO:0000256" key="5">
    <source>
        <dbReference type="PIRSR" id="PIRSR000102-1"/>
    </source>
</evidence>
<dbReference type="EMBL" id="CAXDID020000106">
    <property type="protein sequence ID" value="CAL6027897.1"/>
    <property type="molecule type" value="Genomic_DNA"/>
</dbReference>
<evidence type="ECO:0000256" key="7">
    <source>
        <dbReference type="PIRSR" id="PIRSR000102-3"/>
    </source>
</evidence>
<keyword evidence="14" id="KW-1185">Reference proteome</keyword>
<dbReference type="Pfam" id="PF02866">
    <property type="entry name" value="Ldh_1_C"/>
    <property type="match status" value="1"/>
</dbReference>
<dbReference type="SUPFAM" id="SSF51735">
    <property type="entry name" value="NAD(P)-binding Rossmann-fold domains"/>
    <property type="match status" value="1"/>
</dbReference>
<dbReference type="InterPro" id="IPR036291">
    <property type="entry name" value="NAD(P)-bd_dom_sf"/>
</dbReference>
<evidence type="ECO:0000313" key="14">
    <source>
        <dbReference type="Proteomes" id="UP001642409"/>
    </source>
</evidence>
<evidence type="ECO:0000256" key="9">
    <source>
        <dbReference type="SAM" id="Coils"/>
    </source>
</evidence>
<keyword evidence="3 8" id="KW-0560">Oxidoreductase</keyword>
<feature type="binding site" evidence="6">
    <location>
        <position position="131"/>
    </location>
    <ligand>
        <name>substrate</name>
    </ligand>
</feature>
<feature type="domain" description="Lactate/malate dehydrogenase C-terminal" evidence="11">
    <location>
        <begin position="157"/>
        <end position="323"/>
    </location>
</feature>
<feature type="binding site" evidence="6">
    <location>
        <position position="92"/>
    </location>
    <ligand>
        <name>substrate</name>
    </ligand>
</feature>
<dbReference type="InterPro" id="IPR001236">
    <property type="entry name" value="Lactate/malate_DH_N"/>
</dbReference>
<evidence type="ECO:0000256" key="8">
    <source>
        <dbReference type="RuleBase" id="RU003369"/>
    </source>
</evidence>
<dbReference type="SUPFAM" id="SSF56327">
    <property type="entry name" value="LDH C-terminal domain-like"/>
    <property type="match status" value="1"/>
</dbReference>
<keyword evidence="9" id="KW-0175">Coiled coil</keyword>
<evidence type="ECO:0000313" key="12">
    <source>
        <dbReference type="EMBL" id="CAI9959396.1"/>
    </source>
</evidence>
<dbReference type="AlphaFoldDB" id="A0AA86UPJ2"/>
<evidence type="ECO:0000256" key="4">
    <source>
        <dbReference type="ARBA" id="ARBA00023027"/>
    </source>
</evidence>
<dbReference type="InterPro" id="IPR022383">
    <property type="entry name" value="Lactate/malate_DH_C"/>
</dbReference>
<reference evidence="13 14" key="2">
    <citation type="submission" date="2024-07" db="EMBL/GenBank/DDBJ databases">
        <authorList>
            <person name="Akdeniz Z."/>
        </authorList>
    </citation>
    <scope>NUCLEOTIDE SEQUENCE [LARGE SCALE GENOMIC DNA]</scope>
</reference>
<proteinExistence type="inferred from homology"/>
<feature type="binding site" evidence="6">
    <location>
        <position position="98"/>
    </location>
    <ligand>
        <name>substrate</name>
    </ligand>
</feature>
<dbReference type="EMBL" id="CATOUU010000918">
    <property type="protein sequence ID" value="CAI9959396.1"/>
    <property type="molecule type" value="Genomic_DNA"/>
</dbReference>
<feature type="binding site" evidence="6">
    <location>
        <position position="162"/>
    </location>
    <ligand>
        <name>substrate</name>
    </ligand>
</feature>
<name>A0AA86UPJ2_9EUKA</name>
<dbReference type="NCBIfam" id="NF003916">
    <property type="entry name" value="PRK05442.1"/>
    <property type="match status" value="1"/>
</dbReference>
<dbReference type="Gene3D" id="3.40.50.720">
    <property type="entry name" value="NAD(P)-binding Rossmann-like Domain"/>
    <property type="match status" value="1"/>
</dbReference>
<feature type="coiled-coil region" evidence="9">
    <location>
        <begin position="297"/>
        <end position="324"/>
    </location>
</feature>
<evidence type="ECO:0000259" key="11">
    <source>
        <dbReference type="Pfam" id="PF02866"/>
    </source>
</evidence>
<keyword evidence="4 7" id="KW-0520">NAD</keyword>
<evidence type="ECO:0000256" key="1">
    <source>
        <dbReference type="ARBA" id="ARBA00009613"/>
    </source>
</evidence>
<evidence type="ECO:0000313" key="13">
    <source>
        <dbReference type="EMBL" id="CAL6027897.1"/>
    </source>
</evidence>
<comment type="similarity">
    <text evidence="1">Belongs to the LDH/MDH superfamily. MDH type 2 family.</text>
</comment>